<evidence type="ECO:0000313" key="2">
    <source>
        <dbReference type="Ensembl" id="ENSMODP00000055042.1"/>
    </source>
</evidence>
<reference evidence="2" key="2">
    <citation type="submission" date="2025-08" db="UniProtKB">
        <authorList>
            <consortium name="Ensembl"/>
        </authorList>
    </citation>
    <scope>IDENTIFICATION</scope>
</reference>
<dbReference type="SUPFAM" id="SSF56112">
    <property type="entry name" value="Protein kinase-like (PK-like)"/>
    <property type="match status" value="1"/>
</dbReference>
<evidence type="ECO:0000313" key="3">
    <source>
        <dbReference type="Proteomes" id="UP000002280"/>
    </source>
</evidence>
<dbReference type="Bgee" id="ENSMODG00000021329">
    <property type="expression patterns" value="Expressed in lung and 18 other cell types or tissues"/>
</dbReference>
<evidence type="ECO:0000256" key="1">
    <source>
        <dbReference type="SAM" id="MobiDB-lite"/>
    </source>
</evidence>
<dbReference type="InterPro" id="IPR011009">
    <property type="entry name" value="Kinase-like_dom_sf"/>
</dbReference>
<sequence>MKTKFCNGGEAEPAPLGLLLSCGEGAPPAGGDPAPPLAPAAPAELEAKEREHGGGGGGGRCCPPPSPPPLATAPERDEEPEEAAGDQTPDPRTRRKAYLWCKEFLPGAWRTLPEDRFHISVVRGGLSNMLFQCSLPDCVQSVLDEPRTVLLRLYGAILQMEGRCSLPSPTARDVEVSRRSECSPLKRGGGDGLRVPLGALRHALASVPGTVCQAPPRPGEAVKPLLAEWLPSHLGLLACTCEPPER</sequence>
<feature type="compositionally biased region" description="Pro residues" evidence="1">
    <location>
        <begin position="62"/>
        <end position="71"/>
    </location>
</feature>
<accession>A0A5F8H5E3</accession>
<organism evidence="2 3">
    <name type="scientific">Monodelphis domestica</name>
    <name type="common">Gray short-tailed opossum</name>
    <dbReference type="NCBI Taxonomy" id="13616"/>
    <lineage>
        <taxon>Eukaryota</taxon>
        <taxon>Metazoa</taxon>
        <taxon>Chordata</taxon>
        <taxon>Craniata</taxon>
        <taxon>Vertebrata</taxon>
        <taxon>Euteleostomi</taxon>
        <taxon>Mammalia</taxon>
        <taxon>Metatheria</taxon>
        <taxon>Didelphimorphia</taxon>
        <taxon>Didelphidae</taxon>
        <taxon>Monodelphis</taxon>
    </lineage>
</organism>
<proteinExistence type="predicted"/>
<reference evidence="2" key="3">
    <citation type="submission" date="2025-09" db="UniProtKB">
        <authorList>
            <consortium name="Ensembl"/>
        </authorList>
    </citation>
    <scope>IDENTIFICATION</scope>
</reference>
<reference evidence="2" key="1">
    <citation type="journal article" date="2007" name="Nature">
        <title>Genome of the marsupial Monodelphis domestica reveals innovation in non-coding sequences.</title>
        <authorList>
            <person name="Mikkelsen T.S."/>
            <person name="Wakefield M.J."/>
            <person name="Aken B."/>
            <person name="Amemiya C.T."/>
            <person name="Chang J.L."/>
            <person name="Duke S."/>
            <person name="Garber M."/>
            <person name="Gentles A.J."/>
            <person name="Goodstadt L."/>
            <person name="Heger A."/>
            <person name="Jurka J."/>
            <person name="Kamal M."/>
            <person name="Mauceli E."/>
            <person name="Searle S.M."/>
            <person name="Sharpe T."/>
            <person name="Baker M.L."/>
            <person name="Batzer M.A."/>
            <person name="Benos P.V."/>
            <person name="Belov K."/>
            <person name="Clamp M."/>
            <person name="Cook A."/>
            <person name="Cuff J."/>
            <person name="Das R."/>
            <person name="Davidow L."/>
            <person name="Deakin J.E."/>
            <person name="Fazzari M.J."/>
            <person name="Glass J.L."/>
            <person name="Grabherr M."/>
            <person name="Greally J.M."/>
            <person name="Gu W."/>
            <person name="Hore T.A."/>
            <person name="Huttley G.A."/>
            <person name="Kleber M."/>
            <person name="Jirtle R.L."/>
            <person name="Koina E."/>
            <person name="Lee J.T."/>
            <person name="Mahony S."/>
            <person name="Marra M.A."/>
            <person name="Miller R.D."/>
            <person name="Nicholls R.D."/>
            <person name="Oda M."/>
            <person name="Papenfuss A.T."/>
            <person name="Parra Z.E."/>
            <person name="Pollock D.D."/>
            <person name="Ray D.A."/>
            <person name="Schein J.E."/>
            <person name="Speed T.P."/>
            <person name="Thompson K."/>
            <person name="VandeBerg J.L."/>
            <person name="Wade C.M."/>
            <person name="Walker J.A."/>
            <person name="Waters P.D."/>
            <person name="Webber C."/>
            <person name="Weidman J.R."/>
            <person name="Xie X."/>
            <person name="Zody M.C."/>
            <person name="Baldwin J."/>
            <person name="Abdouelleil A."/>
            <person name="Abdulkadir J."/>
            <person name="Abebe A."/>
            <person name="Abera B."/>
            <person name="Abreu J."/>
            <person name="Acer S.C."/>
            <person name="Aftuck L."/>
            <person name="Alexander A."/>
            <person name="An P."/>
            <person name="Anderson E."/>
            <person name="Anderson S."/>
            <person name="Arachi H."/>
            <person name="Azer M."/>
            <person name="Bachantsang P."/>
            <person name="Barry A."/>
            <person name="Bayul T."/>
            <person name="Berlin A."/>
            <person name="Bessette D."/>
            <person name="Bloom T."/>
            <person name="Bloom T."/>
            <person name="Boguslavskiy L."/>
            <person name="Bonnet C."/>
            <person name="Boukhgalter B."/>
            <person name="Bourzgui I."/>
            <person name="Brown A."/>
            <person name="Cahill P."/>
            <person name="Channer S."/>
            <person name="Cheshatsang Y."/>
            <person name="Chuda L."/>
            <person name="Citroen M."/>
            <person name="Collymore A."/>
            <person name="Cooke P."/>
            <person name="Costello M."/>
            <person name="D'Aco K."/>
            <person name="Daza R."/>
            <person name="De Haan G."/>
            <person name="DeGray S."/>
            <person name="DeMaso C."/>
            <person name="Dhargay N."/>
            <person name="Dooley K."/>
            <person name="Dooley E."/>
            <person name="Doricent M."/>
            <person name="Dorje P."/>
            <person name="Dorjee K."/>
            <person name="Dupes A."/>
            <person name="Elong R."/>
            <person name="Falk J."/>
            <person name="Farina A."/>
            <person name="Faro S."/>
            <person name="Ferguson D."/>
            <person name="Fisher S."/>
            <person name="Foley C.D."/>
            <person name="Franke A."/>
            <person name="Friedrich D."/>
            <person name="Gadbois L."/>
            <person name="Gearin G."/>
            <person name="Gearin C.R."/>
            <person name="Giannoukos G."/>
            <person name="Goode T."/>
            <person name="Graham J."/>
            <person name="Grandbois E."/>
            <person name="Grewal S."/>
            <person name="Gyaltsen K."/>
            <person name="Hafez N."/>
            <person name="Hagos B."/>
            <person name="Hall J."/>
            <person name="Henson C."/>
            <person name="Hollinger A."/>
            <person name="Honan T."/>
            <person name="Huard M.D."/>
            <person name="Hughes L."/>
            <person name="Hurhula B."/>
            <person name="Husby M.E."/>
            <person name="Kamat A."/>
            <person name="Kanga B."/>
            <person name="Kashin S."/>
            <person name="Khazanovich D."/>
            <person name="Kisner P."/>
            <person name="Lance K."/>
            <person name="Lara M."/>
            <person name="Lee W."/>
            <person name="Lennon N."/>
            <person name="Letendre F."/>
            <person name="LeVine R."/>
            <person name="Lipovsky A."/>
            <person name="Liu X."/>
            <person name="Liu J."/>
            <person name="Liu S."/>
            <person name="Lokyitsang T."/>
            <person name="Lokyitsang Y."/>
            <person name="Lubonja R."/>
            <person name="Lui A."/>
            <person name="MacDonald P."/>
            <person name="Magnisalis V."/>
            <person name="Maru K."/>
            <person name="Matthews C."/>
            <person name="McCusker W."/>
            <person name="McDonough S."/>
            <person name="Mehta T."/>
            <person name="Meldrim J."/>
            <person name="Meneus L."/>
            <person name="Mihai O."/>
            <person name="Mihalev A."/>
            <person name="Mihova T."/>
            <person name="Mittelman R."/>
            <person name="Mlenga V."/>
            <person name="Montmayeur A."/>
            <person name="Mulrain L."/>
            <person name="Navidi A."/>
            <person name="Naylor J."/>
            <person name="Negash T."/>
            <person name="Nguyen T."/>
            <person name="Nguyen N."/>
            <person name="Nicol R."/>
            <person name="Norbu C."/>
            <person name="Norbu N."/>
            <person name="Novod N."/>
            <person name="O'Neill B."/>
            <person name="Osman S."/>
            <person name="Markiewicz E."/>
            <person name="Oyono O.L."/>
            <person name="Patti C."/>
            <person name="Phunkhang P."/>
            <person name="Pierre F."/>
            <person name="Priest M."/>
            <person name="Raghuraman S."/>
            <person name="Rege F."/>
            <person name="Reyes R."/>
            <person name="Rise C."/>
            <person name="Rogov P."/>
            <person name="Ross K."/>
            <person name="Ryan E."/>
            <person name="Settipalli S."/>
            <person name="Shea T."/>
            <person name="Sherpa N."/>
            <person name="Shi L."/>
            <person name="Shih D."/>
            <person name="Sparrow T."/>
            <person name="Spaulding J."/>
            <person name="Stalker J."/>
            <person name="Stange-Thomann N."/>
            <person name="Stavropoulos S."/>
            <person name="Stone C."/>
            <person name="Strader C."/>
            <person name="Tesfaye S."/>
            <person name="Thomson T."/>
            <person name="Thoulutsang Y."/>
            <person name="Thoulutsang D."/>
            <person name="Topham K."/>
            <person name="Topping I."/>
            <person name="Tsamla T."/>
            <person name="Vassiliev H."/>
            <person name="Vo A."/>
            <person name="Wangchuk T."/>
            <person name="Wangdi T."/>
            <person name="Weiand M."/>
            <person name="Wilkinson J."/>
            <person name="Wilson A."/>
            <person name="Yadav S."/>
            <person name="Young G."/>
            <person name="Yu Q."/>
            <person name="Zembek L."/>
            <person name="Zhong D."/>
            <person name="Zimmer A."/>
            <person name="Zwirko Z."/>
            <person name="Jaffe D.B."/>
            <person name="Alvarez P."/>
            <person name="Brockman W."/>
            <person name="Butler J."/>
            <person name="Chin C."/>
            <person name="Gnerre S."/>
            <person name="MacCallum I."/>
            <person name="Graves J.A."/>
            <person name="Ponting C.P."/>
            <person name="Breen M."/>
            <person name="Samollow P.B."/>
            <person name="Lander E.S."/>
            <person name="Lindblad-Toh K."/>
        </authorList>
    </citation>
    <scope>NUCLEOTIDE SEQUENCE [LARGE SCALE GENOMIC DNA]</scope>
</reference>
<feature type="compositionally biased region" description="Low complexity" evidence="1">
    <location>
        <begin position="23"/>
        <end position="32"/>
    </location>
</feature>
<dbReference type="Proteomes" id="UP000002280">
    <property type="component" value="Unplaced"/>
</dbReference>
<name>A0A5F8H5E3_MONDO</name>
<keyword evidence="3" id="KW-1185">Reference proteome</keyword>
<gene>
    <name evidence="2" type="primary">CHKA</name>
</gene>
<dbReference type="GeneTree" id="ENSGT00950000182939"/>
<feature type="region of interest" description="Disordered" evidence="1">
    <location>
        <begin position="1"/>
        <end position="92"/>
    </location>
</feature>
<dbReference type="Gene3D" id="3.30.200.20">
    <property type="entry name" value="Phosphorylase Kinase, domain 1"/>
    <property type="match status" value="1"/>
</dbReference>
<dbReference type="AlphaFoldDB" id="A0A5F8H5E3"/>
<protein>
    <submittedName>
        <fullName evidence="2">Choline kinase alpha</fullName>
    </submittedName>
</protein>
<dbReference type="Ensembl" id="ENSMODT00000086416.1">
    <property type="protein sequence ID" value="ENSMODP00000055042.1"/>
    <property type="gene ID" value="ENSMODG00000021329.4"/>
</dbReference>